<name>A0A445N3K7_9BACT</name>
<evidence type="ECO:0000313" key="2">
    <source>
        <dbReference type="EMBL" id="SPD76288.1"/>
    </source>
</evidence>
<organism evidence="2">
    <name type="scientific">uncultured Desulfobacterium sp</name>
    <dbReference type="NCBI Taxonomy" id="201089"/>
    <lineage>
        <taxon>Bacteria</taxon>
        <taxon>Pseudomonadati</taxon>
        <taxon>Thermodesulfobacteriota</taxon>
        <taxon>Desulfobacteria</taxon>
        <taxon>Desulfobacterales</taxon>
        <taxon>Desulfobacteriaceae</taxon>
        <taxon>Desulfobacterium</taxon>
        <taxon>environmental samples</taxon>
    </lineage>
</organism>
<dbReference type="InterPro" id="IPR036465">
    <property type="entry name" value="vWFA_dom_sf"/>
</dbReference>
<protein>
    <submittedName>
        <fullName evidence="2">Tfp pilus assembly protein tip-associated adhesin PilY1-like protein</fullName>
    </submittedName>
</protein>
<sequence>MKIIRKYKPFILSITFLFILSGLIPQNANSLGSDYCGIGAATPPFLSAGVDPNLLLLIDNSGSMLDLAYIDTNSNCFDNTYNTATTYAGYFETDGWYGYNLISGRFEKLTDAQRLAYIAAASYKNSDVTISGIVSGGALISVSQFGGRGNFLNWAMASKLDIQKKILTGGKYDAATQQLIMECRGCGERRFVKSVAVTDSGGVVNYLTLGIRPPRPQEFDPWANGTAYVVGSIVSYWGDLYRATTAGTSNGTGPDNDTGVSWALYYGTEWHNGTTYPAGSIVTDPSKTNTLDEGRMYITATGGTANGTGVDNDTGITDWETYDLTQIEIFKVNTTGFNNVPCDNAVTEMGSTNPTLGQISQDIDSCMGYTSGGQNTIAGYSNAAFNQSVQNCWYWAKHDTWNAQGQQATQNACERLYTDTTSPIMPWDITPDDTAYVCYGVYNADPANQHGYVGRCWHPGAGATYQCIKYKKDGSCQQWGYVGGTDPHWDAAGYASVDACINQALMDYCGDMSIPEVIDPSDQVGDAPATTDTFWNIPAVLIDSGVVAQLDQPLVVLKGRILEPTAPTGLIEEFADDIRMGAMVFNKEGSKSECTQPDPYVLYNCANASNRDGGEIISEIDQSDAHTTALISAINDIKANSWTPIAEAFYNAIGYYTQNPSNLLRLDANDFQTGDDHYPITAYCQDNNVLIITEGASTADLNPIVADFIDTDGRNDTDSNDSVTCGVLSGSPYLDDLTYYAHNSPNLHELLMNDETKKNITTHIVVAGTLRSTGTNECSPDVLLENAAENGGTELYTASDPAQLEDTLREAFYKIRAGAAAGSAASVISSSRGGEGATYQAIFWPEIDLPSGGSVKWTGEVHSLLVDSQGLLHEDTNNNNALDPLTDERVIFYYDEETGETMACYGTLNSDGTCNGTSKAMHEVHYLWSAAEWLANIAPTASNADQDILVNRSSYMSTEKKRYIFTWNDLDNDGIVDNDEKLVFDTTNTDWAALAPSSRGSVTLDFGVRTIAEVEEIIDWVRGLDQEGQRSRQMPYDFDHDGVDTNVTWRLGDVVHSTPMSVSSPSEGFHMLYRDSSYAAFAAQYKHRRHMIYFGGNDGMLHAVNGGFYDEAYNRFCRNAACTDEGAIPNSSPELGAEMWAYVPYNILPHLKCLREEGYVHKYYVDQRVRVFDVRIFDPNDGIHTNGWGTILVGAMGFGGAKIQAGTLDLDGAGGADSPTDNREFTSSYFIFDITNPEAPPVLLGETTKTTNGGDVDFGFTKAIPTMVTMTNGLNVNDTTWYLIMGSGPTELDGKSTQNARLAVLPLNWLMSGSQRALRIPDAVPSVANSEGGCFTLSDANSFISDLITVDFDLNVNYKGDAVYFGTVSGTWGDWGGKLYRLVTRDLDAGGNQIVTTPSDWQSLINPLSNPLPLIDVGKPVTAGATVGYDGTNFWVFFGTGRFFDGNDKSDISSNAQQTYYGIKEPMTFTLDDSRCTGSFTWSQVEVLPTEGDNTPGGQGLVDVSDIRVRYRTGLLSCADGTTNCLPLGVTGTPITTFNELTDYIAGTGIRCNEGSSIGKDGWYKDFYEPRERNLGQGTLLGGLLSFTTYQPYNDVCLPEGLAYLYGLYYKTGTAYYPDVFGRGPDNEDNVTDHVDLGRGMATTPNLHVGKHKGSKAFVQTSTGAIVEVDQPGTPENPGTGLTGWTDE</sequence>
<accession>A0A445N3K7</accession>
<evidence type="ECO:0000256" key="1">
    <source>
        <dbReference type="SAM" id="MobiDB-lite"/>
    </source>
</evidence>
<dbReference type="Gene3D" id="2.10.10.90">
    <property type="match status" value="1"/>
</dbReference>
<feature type="region of interest" description="Disordered" evidence="1">
    <location>
        <begin position="1668"/>
        <end position="1688"/>
    </location>
</feature>
<gene>
    <name evidence="2" type="ORF">PITCH_A880040</name>
</gene>
<dbReference type="Gene3D" id="3.40.50.410">
    <property type="entry name" value="von Willebrand factor, type A domain"/>
    <property type="match status" value="1"/>
</dbReference>
<dbReference type="EMBL" id="OJIN01000234">
    <property type="protein sequence ID" value="SPD76288.1"/>
    <property type="molecule type" value="Genomic_DNA"/>
</dbReference>
<reference evidence="2" key="1">
    <citation type="submission" date="2018-01" db="EMBL/GenBank/DDBJ databases">
        <authorList>
            <person name="Regsiter A."/>
            <person name="William W."/>
        </authorList>
    </citation>
    <scope>NUCLEOTIDE SEQUENCE</scope>
    <source>
        <strain evidence="2">TRIP AH-1</strain>
    </source>
</reference>
<proteinExistence type="predicted"/>